<dbReference type="AlphaFoldDB" id="A0A438DTQ4"/>
<reference evidence="1 3" key="1">
    <citation type="journal article" date="2018" name="PLoS Genet.">
        <title>Population sequencing reveals clonal diversity and ancestral inbreeding in the grapevine cultivar Chardonnay.</title>
        <authorList>
            <person name="Roach M.J."/>
            <person name="Johnson D.L."/>
            <person name="Bohlmann J."/>
            <person name="van Vuuren H.J."/>
            <person name="Jones S.J."/>
            <person name="Pretorius I.S."/>
            <person name="Schmidt S.A."/>
            <person name="Borneman A.R."/>
        </authorList>
    </citation>
    <scope>NUCLEOTIDE SEQUENCE [LARGE SCALE GENOMIC DNA]</scope>
    <source>
        <strain evidence="3">cv. Chardonnay</strain>
        <strain evidence="1">I10V1</strain>
        <tissue evidence="1">Leaf</tissue>
    </source>
</reference>
<organism evidence="1 3">
    <name type="scientific">Vitis vinifera</name>
    <name type="common">Grape</name>
    <dbReference type="NCBI Taxonomy" id="29760"/>
    <lineage>
        <taxon>Eukaryota</taxon>
        <taxon>Viridiplantae</taxon>
        <taxon>Streptophyta</taxon>
        <taxon>Embryophyta</taxon>
        <taxon>Tracheophyta</taxon>
        <taxon>Spermatophyta</taxon>
        <taxon>Magnoliopsida</taxon>
        <taxon>eudicotyledons</taxon>
        <taxon>Gunneridae</taxon>
        <taxon>Pentapetalae</taxon>
        <taxon>rosids</taxon>
        <taxon>Vitales</taxon>
        <taxon>Vitaceae</taxon>
        <taxon>Viteae</taxon>
        <taxon>Vitis</taxon>
    </lineage>
</organism>
<sequence>MRISATVSRFIWLACVRCNYHLAEECWLTCHRPAEDKPLSFKFFITEERPRQAMHVLLHLIGAAVEFAGHLRGLRRSIDVVGKVRMLCGMLSFKGQPAVLPNSGRAIR</sequence>
<protein>
    <submittedName>
        <fullName evidence="1">Uncharacterized protein</fullName>
    </submittedName>
</protein>
<proteinExistence type="predicted"/>
<accession>A0A438DTQ4</accession>
<dbReference type="Proteomes" id="UP000288805">
    <property type="component" value="Unassembled WGS sequence"/>
</dbReference>
<evidence type="ECO:0000313" key="1">
    <source>
        <dbReference type="EMBL" id="RVW38885.1"/>
    </source>
</evidence>
<evidence type="ECO:0000313" key="2">
    <source>
        <dbReference type="EMBL" id="RVW97388.1"/>
    </source>
</evidence>
<dbReference type="EMBL" id="QGNW01000101">
    <property type="protein sequence ID" value="RVW97388.1"/>
    <property type="molecule type" value="Genomic_DNA"/>
</dbReference>
<comment type="caution">
    <text evidence="1">The sequence shown here is derived from an EMBL/GenBank/DDBJ whole genome shotgun (WGS) entry which is preliminary data.</text>
</comment>
<evidence type="ECO:0000313" key="3">
    <source>
        <dbReference type="Proteomes" id="UP000288805"/>
    </source>
</evidence>
<name>A0A438DTQ4_VITVI</name>
<gene>
    <name evidence="2" type="ORF">CK203_026233</name>
    <name evidence="1" type="ORF">CK203_073561</name>
</gene>
<dbReference type="EMBL" id="QGNW01001499">
    <property type="protein sequence ID" value="RVW38885.1"/>
    <property type="molecule type" value="Genomic_DNA"/>
</dbReference>